<evidence type="ECO:0000313" key="2">
    <source>
        <dbReference type="EMBL" id="CAL7945679.1"/>
    </source>
</evidence>
<sequence>MARRGDSRSPLQKCIISTLLVAVHVVGQEICDKAKCPGPVTYYQDLNCTPVYNNSGDCCAREYNCSHLKELSKDKCYVNDNEYDIGEYLRDEDKNPCDIGCTCMSINNGTASFSCALVSCFLPGSQYCFYRNNHDDCCPTSYVCSEEERKNTTCEVDGKTYRDGDYFRPKSDPDTDCYCMPGYTGEIVEPFCRKLKRPYCSPLFKHAEKVRKNCAPVPYNSRIPLKYCSYGYRCQNANDTVIRKHDDSSIVFKEEIICQFGDLVLNIGEELAQGTGIDSICVKCVCEVPPFLTCKRLSDSECGLE</sequence>
<dbReference type="Gene3D" id="2.10.70.10">
    <property type="entry name" value="Complement Module, domain 1"/>
    <property type="match status" value="1"/>
</dbReference>
<reference evidence="2 3" key="1">
    <citation type="submission" date="2024-08" db="EMBL/GenBank/DDBJ databases">
        <authorList>
            <person name="Will J Nash"/>
            <person name="Angela Man"/>
            <person name="Seanna McTaggart"/>
            <person name="Kendall Baker"/>
            <person name="Tom Barker"/>
            <person name="Leah Catchpole"/>
            <person name="Alex Durrant"/>
            <person name="Karim Gharbi"/>
            <person name="Naomi Irish"/>
            <person name="Gemy Kaithakottil"/>
            <person name="Debby Ku"/>
            <person name="Aaliyah Providence"/>
            <person name="Felix Shaw"/>
            <person name="David Swarbreck"/>
            <person name="Chris Watkins"/>
            <person name="Ann M. McCartney"/>
            <person name="Giulio Formenti"/>
            <person name="Alice Mouton"/>
            <person name="Noel Vella"/>
            <person name="Bjorn M von Reumont"/>
            <person name="Adriana Vella"/>
            <person name="Wilfried Haerty"/>
        </authorList>
    </citation>
    <scope>NUCLEOTIDE SEQUENCE [LARGE SCALE GENOMIC DNA]</scope>
</reference>
<protein>
    <recommendedName>
        <fullName evidence="4">Kielin/chordin-like protein</fullName>
    </recommendedName>
</protein>
<dbReference type="EMBL" id="CAXAJV020001294">
    <property type="protein sequence ID" value="CAL7945679.1"/>
    <property type="molecule type" value="Genomic_DNA"/>
</dbReference>
<evidence type="ECO:0008006" key="4">
    <source>
        <dbReference type="Google" id="ProtNLM"/>
    </source>
</evidence>
<evidence type="ECO:0000256" key="1">
    <source>
        <dbReference type="SAM" id="SignalP"/>
    </source>
</evidence>
<dbReference type="Proteomes" id="UP001642520">
    <property type="component" value="Unassembled WGS sequence"/>
</dbReference>
<keyword evidence="1" id="KW-0732">Signal</keyword>
<accession>A0ABP1NXC9</accession>
<keyword evidence="3" id="KW-1185">Reference proteome</keyword>
<organism evidence="2 3">
    <name type="scientific">Xylocopa violacea</name>
    <name type="common">Violet carpenter bee</name>
    <name type="synonym">Apis violacea</name>
    <dbReference type="NCBI Taxonomy" id="135666"/>
    <lineage>
        <taxon>Eukaryota</taxon>
        <taxon>Metazoa</taxon>
        <taxon>Ecdysozoa</taxon>
        <taxon>Arthropoda</taxon>
        <taxon>Hexapoda</taxon>
        <taxon>Insecta</taxon>
        <taxon>Pterygota</taxon>
        <taxon>Neoptera</taxon>
        <taxon>Endopterygota</taxon>
        <taxon>Hymenoptera</taxon>
        <taxon>Apocrita</taxon>
        <taxon>Aculeata</taxon>
        <taxon>Apoidea</taxon>
        <taxon>Anthophila</taxon>
        <taxon>Apidae</taxon>
        <taxon>Xylocopa</taxon>
        <taxon>Xylocopa</taxon>
    </lineage>
</organism>
<feature type="chain" id="PRO_5046766665" description="Kielin/chordin-like protein" evidence="1">
    <location>
        <begin position="28"/>
        <end position="305"/>
    </location>
</feature>
<comment type="caution">
    <text evidence="2">The sequence shown here is derived from an EMBL/GenBank/DDBJ whole genome shotgun (WGS) entry which is preliminary data.</text>
</comment>
<gene>
    <name evidence="2" type="ORF">XYLVIOL_LOCUS7353</name>
</gene>
<evidence type="ECO:0000313" key="3">
    <source>
        <dbReference type="Proteomes" id="UP001642520"/>
    </source>
</evidence>
<proteinExistence type="predicted"/>
<name>A0ABP1NXC9_XYLVO</name>
<feature type="signal peptide" evidence="1">
    <location>
        <begin position="1"/>
        <end position="27"/>
    </location>
</feature>